<evidence type="ECO:0000256" key="1">
    <source>
        <dbReference type="ARBA" id="ARBA00010529"/>
    </source>
</evidence>
<dbReference type="InterPro" id="IPR000119">
    <property type="entry name" value="Hist_DNA-bd"/>
</dbReference>
<dbReference type="Proteomes" id="UP000031518">
    <property type="component" value="Unassembled WGS sequence"/>
</dbReference>
<dbReference type="GO" id="GO:0030527">
    <property type="term" value="F:structural constituent of chromatin"/>
    <property type="evidence" value="ECO:0007669"/>
    <property type="project" value="InterPro"/>
</dbReference>
<reference evidence="5 6" key="1">
    <citation type="submission" date="2013-12" db="EMBL/GenBank/DDBJ databases">
        <authorList>
            <person name="Stott M."/>
        </authorList>
    </citation>
    <scope>NUCLEOTIDE SEQUENCE [LARGE SCALE GENOMIC DNA]</scope>
    <source>
        <strain evidence="5 6">K22</strain>
    </source>
</reference>
<reference evidence="5 6" key="2">
    <citation type="submission" date="2015-01" db="EMBL/GenBank/DDBJ databases">
        <title>Complete genome sequence of Pyrinomonas methylaliphatogenes type strain K22T.</title>
        <authorList>
            <person name="Lee K.C.Y."/>
            <person name="Power J.F."/>
            <person name="Dunfield P.F."/>
            <person name="Morgan X.C."/>
            <person name="Huttenhower C."/>
            <person name="Stott M.B."/>
        </authorList>
    </citation>
    <scope>NUCLEOTIDE SEQUENCE [LARGE SCALE GENOMIC DNA]</scope>
    <source>
        <strain evidence="5 6">K22</strain>
    </source>
</reference>
<dbReference type="PANTHER" id="PTHR33175">
    <property type="entry name" value="DNA-BINDING PROTEIN HU"/>
    <property type="match status" value="1"/>
</dbReference>
<dbReference type="STRING" id="454194.PYK22_00057"/>
<accession>A0A0B6WVB8</accession>
<dbReference type="OrthoDB" id="9799835at2"/>
<proteinExistence type="inferred from homology"/>
<keyword evidence="2" id="KW-0226">DNA condensation</keyword>
<dbReference type="EMBL" id="CBXV010000001">
    <property type="protein sequence ID" value="CDM64065.1"/>
    <property type="molecule type" value="Genomic_DNA"/>
</dbReference>
<dbReference type="GO" id="GO:0003677">
    <property type="term" value="F:DNA binding"/>
    <property type="evidence" value="ECO:0007669"/>
    <property type="project" value="UniProtKB-KW"/>
</dbReference>
<dbReference type="GO" id="GO:0030261">
    <property type="term" value="P:chromosome condensation"/>
    <property type="evidence" value="ECO:0007669"/>
    <property type="project" value="UniProtKB-KW"/>
</dbReference>
<keyword evidence="3 5" id="KW-0238">DNA-binding</keyword>
<evidence type="ECO:0000256" key="2">
    <source>
        <dbReference type="ARBA" id="ARBA00023067"/>
    </source>
</evidence>
<dbReference type="Gene3D" id="4.10.520.10">
    <property type="entry name" value="IHF-like DNA-binding proteins"/>
    <property type="match status" value="1"/>
</dbReference>
<dbReference type="SUPFAM" id="SSF47729">
    <property type="entry name" value="IHF-like DNA-binding proteins"/>
    <property type="match status" value="1"/>
</dbReference>
<organism evidence="5 6">
    <name type="scientific">Pyrinomonas methylaliphatogenes</name>
    <dbReference type="NCBI Taxonomy" id="454194"/>
    <lineage>
        <taxon>Bacteria</taxon>
        <taxon>Pseudomonadati</taxon>
        <taxon>Acidobacteriota</taxon>
        <taxon>Blastocatellia</taxon>
        <taxon>Blastocatellales</taxon>
        <taxon>Pyrinomonadaceae</taxon>
        <taxon>Pyrinomonas</taxon>
    </lineage>
</organism>
<dbReference type="RefSeq" id="WP_041973066.1">
    <property type="nucleotide sequence ID" value="NZ_CBXV010000001.1"/>
</dbReference>
<dbReference type="CDD" id="cd13836">
    <property type="entry name" value="IHF_B"/>
    <property type="match status" value="1"/>
</dbReference>
<dbReference type="SMART" id="SM00411">
    <property type="entry name" value="BHL"/>
    <property type="match status" value="1"/>
</dbReference>
<sequence>MIKLDIVNRVAERTGVPKMKAEQAVDALFNSMKEALARGERIELRGFGVFVVKPRKRGIGRNPRTGEAVAIPSGKTIRFKPGKELQMRG</sequence>
<evidence type="ECO:0000256" key="3">
    <source>
        <dbReference type="ARBA" id="ARBA00023125"/>
    </source>
</evidence>
<name>A0A0B6WVB8_9BACT</name>
<dbReference type="Pfam" id="PF00216">
    <property type="entry name" value="Bac_DNA_binding"/>
    <property type="match status" value="1"/>
</dbReference>
<dbReference type="InterPro" id="IPR010992">
    <property type="entry name" value="IHF-like_DNA-bd_dom_sf"/>
</dbReference>
<dbReference type="PANTHER" id="PTHR33175:SF3">
    <property type="entry name" value="DNA-BINDING PROTEIN HU-BETA"/>
    <property type="match status" value="1"/>
</dbReference>
<evidence type="ECO:0000313" key="5">
    <source>
        <dbReference type="EMBL" id="CDM64065.1"/>
    </source>
</evidence>
<evidence type="ECO:0000313" key="6">
    <source>
        <dbReference type="Proteomes" id="UP000031518"/>
    </source>
</evidence>
<evidence type="ECO:0000256" key="4">
    <source>
        <dbReference type="RuleBase" id="RU003939"/>
    </source>
</evidence>
<dbReference type="GO" id="GO:0005829">
    <property type="term" value="C:cytosol"/>
    <property type="evidence" value="ECO:0007669"/>
    <property type="project" value="TreeGrafter"/>
</dbReference>
<protein>
    <submittedName>
        <fullName evidence="5">Bacterial nucleoid DNA-binding protein</fullName>
    </submittedName>
</protein>
<keyword evidence="6" id="KW-1185">Reference proteome</keyword>
<gene>
    <name evidence="5" type="ORF">PYK22_00057</name>
</gene>
<comment type="similarity">
    <text evidence="1 4">Belongs to the bacterial histone-like protein family.</text>
</comment>
<dbReference type="PRINTS" id="PR01727">
    <property type="entry name" value="DNABINDINGHU"/>
</dbReference>
<dbReference type="AlphaFoldDB" id="A0A0B6WVB8"/>